<keyword evidence="6" id="KW-0507">mRNA processing</keyword>
<dbReference type="InterPro" id="IPR003107">
    <property type="entry name" value="HAT"/>
</dbReference>
<dbReference type="CDD" id="cd12391">
    <property type="entry name" value="RRM1_SART3"/>
    <property type="match status" value="1"/>
</dbReference>
<dbReference type="AlphaFoldDB" id="A0A8C9F357"/>
<feature type="compositionally biased region" description="Basic and acidic residues" evidence="15">
    <location>
        <begin position="498"/>
        <end position="523"/>
    </location>
</feature>
<dbReference type="PROSITE" id="PS50102">
    <property type="entry name" value="RRM"/>
    <property type="match status" value="2"/>
</dbReference>
<keyword evidence="11" id="KW-0539">Nucleus</keyword>
<comment type="subcellular location">
    <subcellularLocation>
        <location evidence="3">Cytoplasm</location>
    </subcellularLocation>
    <subcellularLocation>
        <location evidence="1">Nucleus speckle</location>
    </subcellularLocation>
    <subcellularLocation>
        <location evidence="2">Nucleus</location>
        <location evidence="2">Cajal body</location>
    </subcellularLocation>
    <subcellularLocation>
        <location evidence="4">Nucleus</location>
        <location evidence="4">Nucleoplasm</location>
    </subcellularLocation>
</comment>
<dbReference type="PANTHER" id="PTHR17204:SF25">
    <property type="entry name" value="RRM DOMAIN-CONTAINING PROTEIN"/>
    <property type="match status" value="1"/>
</dbReference>
<evidence type="ECO:0000256" key="7">
    <source>
        <dbReference type="ARBA" id="ARBA00022737"/>
    </source>
</evidence>
<evidence type="ECO:0000256" key="5">
    <source>
        <dbReference type="ARBA" id="ARBA00022490"/>
    </source>
</evidence>
<dbReference type="Pfam" id="PF00076">
    <property type="entry name" value="RRM_1"/>
    <property type="match status" value="2"/>
</dbReference>
<sequence length="876" mass="99877">SFYKRDLIGRAAEVVGACSISLRSPGAALPAEGKAEGVRRMGPGSSQPFPVTGQGVVGTNWNPGKIWLDWLKDEIKMASEISEREKVYELFERAVKDYICPEIWLEYAQYSIGGIGQEGGIEKVRSIFERALTAVGLHVTKGTALWEAYREFENAILETAQLERIHTLFRRQLGIPLLDMEASYAEYEEWSEDPIPEATIKNYKKALQQLEKCKPYEEALLGAETPKLAEYQAYIDFEMKAGDPARIQLIYERALAENCLVPDLWARYNQYLDRQLKVKELVLSAHDRAVRNCPWTVGLWIQYLLAMERHGVDHYMFEKALNAGFIQATDYVEIWQAYLDYLRRRVDFTQDSSKELEELRSAFARAVEYLKQEVEERFSESGDPSCTIMQNWARVEARLCNNMQKARELWDNIMTKGNAKYANMWLEYYNLERAHGDTQHCRKALHRAVQCTSDYPEHVCEVLLTLERIEGTLEDWDAAVQKTENRLARVNEQRAKAAEKEAALARQEEEKAEQRKQSRAEKKASKKAKKNRIGEKRKADDDDEGEWGQEEEEEQPSKRHKGDGDGLLPEEEMELETGLFGRSGPEKPDHPTNQKEKPSTSRKDIPKVLHDSSKDNITVFVSNLSYNMTDPEVKLKELFESCGEVAQIRPVFSNKGTFRGYCYVEFKDEKAALQALGMDRKVVEGRPMFVSPCVDKNKNPDFKVFRYSTTLEKHKLFISGLPFSCTKEELEDICKAHGNVKDIRLVTNRAGKPKGLAYVEYENEAQASQAVLKMDGLTIKEHVIKVAISNPPLRKLPDKAEAGRASQFAVPRQIYGARGKGRTQLSMMPRALQRQSNPVAKAENGMVQNSPATSSERTEEPKKMSNADFAKMLLNK</sequence>
<evidence type="ECO:0000313" key="17">
    <source>
        <dbReference type="Ensembl" id="ENSPSTP00000008826.1"/>
    </source>
</evidence>
<keyword evidence="10" id="KW-0508">mRNA splicing</keyword>
<dbReference type="Pfam" id="PF05391">
    <property type="entry name" value="Lsm_interact"/>
    <property type="match status" value="1"/>
</dbReference>
<dbReference type="InterPro" id="IPR034218">
    <property type="entry name" value="SART3_RRM2"/>
</dbReference>
<evidence type="ECO:0000256" key="9">
    <source>
        <dbReference type="ARBA" id="ARBA00023054"/>
    </source>
</evidence>
<evidence type="ECO:0000256" key="4">
    <source>
        <dbReference type="ARBA" id="ARBA00004642"/>
    </source>
</evidence>
<dbReference type="GO" id="GO:0006397">
    <property type="term" value="P:mRNA processing"/>
    <property type="evidence" value="ECO:0007669"/>
    <property type="project" value="UniProtKB-KW"/>
</dbReference>
<evidence type="ECO:0000256" key="8">
    <source>
        <dbReference type="ARBA" id="ARBA00022884"/>
    </source>
</evidence>
<dbReference type="InterPro" id="IPR034217">
    <property type="entry name" value="SART3_RRM1"/>
</dbReference>
<evidence type="ECO:0000256" key="6">
    <source>
        <dbReference type="ARBA" id="ARBA00022664"/>
    </source>
</evidence>
<dbReference type="SUPFAM" id="SSF54928">
    <property type="entry name" value="RNA-binding domain, RBD"/>
    <property type="match status" value="2"/>
</dbReference>
<keyword evidence="5" id="KW-0963">Cytoplasm</keyword>
<dbReference type="Pfam" id="PF23241">
    <property type="entry name" value="HAT_PRP39_C"/>
    <property type="match status" value="1"/>
</dbReference>
<dbReference type="InterPro" id="IPR012677">
    <property type="entry name" value="Nucleotide-bd_a/b_plait_sf"/>
</dbReference>
<evidence type="ECO:0000256" key="10">
    <source>
        <dbReference type="ARBA" id="ARBA00023187"/>
    </source>
</evidence>
<evidence type="ECO:0000256" key="1">
    <source>
        <dbReference type="ARBA" id="ARBA00004324"/>
    </source>
</evidence>
<evidence type="ECO:0000256" key="3">
    <source>
        <dbReference type="ARBA" id="ARBA00004496"/>
    </source>
</evidence>
<feature type="domain" description="RRM" evidence="16">
    <location>
        <begin position="714"/>
        <end position="791"/>
    </location>
</feature>
<dbReference type="GO" id="GO:0008380">
    <property type="term" value="P:RNA splicing"/>
    <property type="evidence" value="ECO:0007669"/>
    <property type="project" value="UniProtKB-KW"/>
</dbReference>
<dbReference type="SMART" id="SM00360">
    <property type="entry name" value="RRM"/>
    <property type="match status" value="2"/>
</dbReference>
<feature type="region of interest" description="Disordered" evidence="15">
    <location>
        <begin position="832"/>
        <end position="876"/>
    </location>
</feature>
<name>A0A8C9F357_PAVCR</name>
<dbReference type="PANTHER" id="PTHR17204">
    <property type="entry name" value="PRE-MRNA PROCESSING PROTEIN PRP39-RELATED"/>
    <property type="match status" value="1"/>
</dbReference>
<evidence type="ECO:0000313" key="18">
    <source>
        <dbReference type="Proteomes" id="UP000694428"/>
    </source>
</evidence>
<dbReference type="GO" id="GO:0016607">
    <property type="term" value="C:nuclear speck"/>
    <property type="evidence" value="ECO:0007669"/>
    <property type="project" value="UniProtKB-SubCell"/>
</dbReference>
<evidence type="ECO:0000256" key="14">
    <source>
        <dbReference type="PROSITE-ProRule" id="PRU00176"/>
    </source>
</evidence>
<protein>
    <recommendedName>
        <fullName evidence="12">Spliceosome associated factor 3, U4/U6 recycling protein</fullName>
    </recommendedName>
    <alternativeName>
        <fullName evidence="13">Squamous cell carcinoma antigen recognized by T-cells 3</fullName>
    </alternativeName>
</protein>
<dbReference type="InterPro" id="IPR011990">
    <property type="entry name" value="TPR-like_helical_dom_sf"/>
</dbReference>
<evidence type="ECO:0000256" key="11">
    <source>
        <dbReference type="ARBA" id="ARBA00023242"/>
    </source>
</evidence>
<dbReference type="GO" id="GO:0015030">
    <property type="term" value="C:Cajal body"/>
    <property type="evidence" value="ECO:0007669"/>
    <property type="project" value="UniProtKB-SubCell"/>
</dbReference>
<feature type="compositionally biased region" description="Basic and acidic residues" evidence="15">
    <location>
        <begin position="856"/>
        <end position="865"/>
    </location>
</feature>
<keyword evidence="8 14" id="KW-0694">RNA-binding</keyword>
<dbReference type="FunFam" id="3.30.70.330:FF:000271">
    <property type="entry name" value="squamous cell carcinoma antigen recognized by T-cells 3"/>
    <property type="match status" value="1"/>
</dbReference>
<dbReference type="InterPro" id="IPR008669">
    <property type="entry name" value="LSM_interact"/>
</dbReference>
<feature type="compositionally biased region" description="Acidic residues" evidence="15">
    <location>
        <begin position="541"/>
        <end position="554"/>
    </location>
</feature>
<dbReference type="CDD" id="cd12392">
    <property type="entry name" value="RRM2_SART3"/>
    <property type="match status" value="1"/>
</dbReference>
<feature type="region of interest" description="Disordered" evidence="15">
    <location>
        <begin position="498"/>
        <end position="609"/>
    </location>
</feature>
<keyword evidence="7" id="KW-0677">Repeat</keyword>
<dbReference type="Ensembl" id="ENSPSTT00000009257.1">
    <property type="protein sequence ID" value="ENSPSTP00000008826.1"/>
    <property type="gene ID" value="ENSPSTG00000006122.1"/>
</dbReference>
<evidence type="ECO:0000256" key="12">
    <source>
        <dbReference type="ARBA" id="ARBA00093603"/>
    </source>
</evidence>
<dbReference type="InterPro" id="IPR059164">
    <property type="entry name" value="HAT_PRP39_C"/>
</dbReference>
<dbReference type="FunFam" id="3.30.70.330:FF:000229">
    <property type="entry name" value="Squamous cell carcinoma antigen recognized by T-cells 3"/>
    <property type="match status" value="1"/>
</dbReference>
<dbReference type="GO" id="GO:0003723">
    <property type="term" value="F:RNA binding"/>
    <property type="evidence" value="ECO:0007669"/>
    <property type="project" value="UniProtKB-UniRule"/>
</dbReference>
<dbReference type="Pfam" id="PF16605">
    <property type="entry name" value="LSM_int_assoc"/>
    <property type="match status" value="1"/>
</dbReference>
<feature type="compositionally biased region" description="Polar residues" evidence="15">
    <location>
        <begin position="846"/>
        <end position="855"/>
    </location>
</feature>
<keyword evidence="9" id="KW-0175">Coiled coil</keyword>
<organism evidence="17 18">
    <name type="scientific">Pavo cristatus</name>
    <name type="common">Indian peafowl</name>
    <name type="synonym">Blue peafowl</name>
    <dbReference type="NCBI Taxonomy" id="9049"/>
    <lineage>
        <taxon>Eukaryota</taxon>
        <taxon>Metazoa</taxon>
        <taxon>Chordata</taxon>
        <taxon>Craniata</taxon>
        <taxon>Vertebrata</taxon>
        <taxon>Euteleostomi</taxon>
        <taxon>Archelosauria</taxon>
        <taxon>Archosauria</taxon>
        <taxon>Dinosauria</taxon>
        <taxon>Saurischia</taxon>
        <taxon>Theropoda</taxon>
        <taxon>Coelurosauria</taxon>
        <taxon>Aves</taxon>
        <taxon>Neognathae</taxon>
        <taxon>Galloanserae</taxon>
        <taxon>Galliformes</taxon>
        <taxon>Phasianidae</taxon>
        <taxon>Phasianinae</taxon>
        <taxon>Pavo</taxon>
    </lineage>
</organism>
<evidence type="ECO:0000259" key="16">
    <source>
        <dbReference type="PROSITE" id="PS50102"/>
    </source>
</evidence>
<dbReference type="Pfam" id="PF23240">
    <property type="entry name" value="HAT_PRP39_N"/>
    <property type="match status" value="1"/>
</dbReference>
<dbReference type="InterPro" id="IPR000504">
    <property type="entry name" value="RRM_dom"/>
</dbReference>
<evidence type="ECO:0000256" key="15">
    <source>
        <dbReference type="SAM" id="MobiDB-lite"/>
    </source>
</evidence>
<keyword evidence="18" id="KW-1185">Reference proteome</keyword>
<feature type="compositionally biased region" description="Basic and acidic residues" evidence="15">
    <location>
        <begin position="584"/>
        <end position="609"/>
    </location>
</feature>
<dbReference type="SMART" id="SM00386">
    <property type="entry name" value="HAT"/>
    <property type="match status" value="6"/>
</dbReference>
<reference evidence="17" key="2">
    <citation type="submission" date="2025-09" db="UniProtKB">
        <authorList>
            <consortium name="Ensembl"/>
        </authorList>
    </citation>
    <scope>IDENTIFICATION</scope>
</reference>
<reference evidence="17" key="1">
    <citation type="submission" date="2025-08" db="UniProtKB">
        <authorList>
            <consortium name="Ensembl"/>
        </authorList>
    </citation>
    <scope>IDENTIFICATION</scope>
</reference>
<dbReference type="FunFam" id="1.25.40.10:FF:000098">
    <property type="entry name" value="Squamous cell carcinoma antigen recognized by T-cells 3"/>
    <property type="match status" value="1"/>
</dbReference>
<dbReference type="InterPro" id="IPR035979">
    <property type="entry name" value="RBD_domain_sf"/>
</dbReference>
<evidence type="ECO:0000256" key="13">
    <source>
        <dbReference type="ARBA" id="ARBA00093649"/>
    </source>
</evidence>
<dbReference type="Gene3D" id="3.30.70.330">
    <property type="match status" value="2"/>
</dbReference>
<proteinExistence type="predicted"/>
<dbReference type="FunFam" id="1.25.40.10:FF:000081">
    <property type="entry name" value="squamous cell carcinoma antigen recognized by T-cells 3"/>
    <property type="match status" value="1"/>
</dbReference>
<dbReference type="GO" id="GO:0005737">
    <property type="term" value="C:cytoplasm"/>
    <property type="evidence" value="ECO:0007669"/>
    <property type="project" value="UniProtKB-SubCell"/>
</dbReference>
<dbReference type="Gene3D" id="1.25.40.10">
    <property type="entry name" value="Tetratricopeptide repeat domain"/>
    <property type="match status" value="2"/>
</dbReference>
<accession>A0A8C9F357</accession>
<evidence type="ECO:0000256" key="2">
    <source>
        <dbReference type="ARBA" id="ARBA00004408"/>
    </source>
</evidence>
<feature type="domain" description="RRM" evidence="16">
    <location>
        <begin position="617"/>
        <end position="695"/>
    </location>
</feature>
<dbReference type="SUPFAM" id="SSF48452">
    <property type="entry name" value="TPR-like"/>
    <property type="match status" value="1"/>
</dbReference>
<dbReference type="Proteomes" id="UP000694428">
    <property type="component" value="Unplaced"/>
</dbReference>